<sequence>MTTLDTRRTAVPAPSPVPLARRVAAIGSVVAALIHYAVVPEHLSEWWAYAIFFSAIGMFQLIWAVLVHTGEERAVLLSGLAVNAGVLALWAVSRTSGLPFGPESGEAEALGWLDVLSGAAELVLIAGILLTLYGPRRPHGADAGDGTDAERPAEPAEQSR</sequence>
<dbReference type="RefSeq" id="WP_131939505.1">
    <property type="nucleotide sequence ID" value="NZ_BAAAMX010000015.1"/>
</dbReference>
<feature type="compositionally biased region" description="Basic and acidic residues" evidence="1">
    <location>
        <begin position="148"/>
        <end position="160"/>
    </location>
</feature>
<keyword evidence="2" id="KW-0472">Membrane</keyword>
<evidence type="ECO:0000313" key="4">
    <source>
        <dbReference type="Proteomes" id="UP000295431"/>
    </source>
</evidence>
<dbReference type="OrthoDB" id="3365791at2"/>
<feature type="transmembrane region" description="Helical" evidence="2">
    <location>
        <begin position="74"/>
        <end position="92"/>
    </location>
</feature>
<feature type="transmembrane region" description="Helical" evidence="2">
    <location>
        <begin position="46"/>
        <end position="67"/>
    </location>
</feature>
<feature type="transmembrane region" description="Helical" evidence="2">
    <location>
        <begin position="112"/>
        <end position="133"/>
    </location>
</feature>
<keyword evidence="2" id="KW-0812">Transmembrane</keyword>
<reference evidence="3 4" key="1">
    <citation type="submission" date="2019-03" db="EMBL/GenBank/DDBJ databases">
        <title>Draft genome sequences of novel Actinobacteria.</title>
        <authorList>
            <person name="Sahin N."/>
            <person name="Ay H."/>
            <person name="Saygin H."/>
        </authorList>
    </citation>
    <scope>NUCLEOTIDE SEQUENCE [LARGE SCALE GENOMIC DNA]</scope>
    <source>
        <strain evidence="3 4">DSM 45347</strain>
    </source>
</reference>
<feature type="transmembrane region" description="Helical" evidence="2">
    <location>
        <begin position="23"/>
        <end position="40"/>
    </location>
</feature>
<evidence type="ECO:0000256" key="1">
    <source>
        <dbReference type="SAM" id="MobiDB-lite"/>
    </source>
</evidence>
<evidence type="ECO:0000313" key="3">
    <source>
        <dbReference type="EMBL" id="TDC15966.1"/>
    </source>
</evidence>
<accession>A0A4V2XMX5</accession>
<gene>
    <name evidence="3" type="ORF">E1284_14015</name>
</gene>
<evidence type="ECO:0000256" key="2">
    <source>
        <dbReference type="SAM" id="Phobius"/>
    </source>
</evidence>
<comment type="caution">
    <text evidence="3">The sequence shown here is derived from an EMBL/GenBank/DDBJ whole genome shotgun (WGS) entry which is preliminary data.</text>
</comment>
<keyword evidence="2" id="KW-1133">Transmembrane helix</keyword>
<proteinExistence type="predicted"/>
<name>A0A4V2XMX5_9ACTN</name>
<dbReference type="EMBL" id="SMJW01000058">
    <property type="protein sequence ID" value="TDC15966.1"/>
    <property type="molecule type" value="Genomic_DNA"/>
</dbReference>
<dbReference type="Proteomes" id="UP000295431">
    <property type="component" value="Unassembled WGS sequence"/>
</dbReference>
<organism evidence="3 4">
    <name type="scientific">Actinomadura bangladeshensis</name>
    <dbReference type="NCBI Taxonomy" id="453573"/>
    <lineage>
        <taxon>Bacteria</taxon>
        <taxon>Bacillati</taxon>
        <taxon>Actinomycetota</taxon>
        <taxon>Actinomycetes</taxon>
        <taxon>Streptosporangiales</taxon>
        <taxon>Thermomonosporaceae</taxon>
        <taxon>Actinomadura</taxon>
    </lineage>
</organism>
<dbReference type="AlphaFoldDB" id="A0A4V2XMX5"/>
<keyword evidence="4" id="KW-1185">Reference proteome</keyword>
<feature type="region of interest" description="Disordered" evidence="1">
    <location>
        <begin position="140"/>
        <end position="160"/>
    </location>
</feature>
<protein>
    <submittedName>
        <fullName evidence="3">Uncharacterized protein</fullName>
    </submittedName>
</protein>